<dbReference type="RefSeq" id="WP_183731560.1">
    <property type="nucleotide sequence ID" value="NZ_JACHID010000007.1"/>
</dbReference>
<accession>A0A7W8DGY6</accession>
<proteinExistence type="predicted"/>
<evidence type="ECO:0000313" key="2">
    <source>
        <dbReference type="Proteomes" id="UP000528322"/>
    </source>
</evidence>
<dbReference type="EMBL" id="JACHID010000007">
    <property type="protein sequence ID" value="MBB5021945.1"/>
    <property type="molecule type" value="Genomic_DNA"/>
</dbReference>
<keyword evidence="2" id="KW-1185">Reference proteome</keyword>
<sequence>MKNLKGILHQEPVNVNKWNGYSGREKLTRREINKDTEDAYLLPTTHYPLPTTTSATGFSPVALGFHGLR</sequence>
<comment type="caution">
    <text evidence="1">The sequence shown here is derived from an EMBL/GenBank/DDBJ whole genome shotgun (WGS) entry which is preliminary data.</text>
</comment>
<dbReference type="Proteomes" id="UP000528322">
    <property type="component" value="Unassembled WGS sequence"/>
</dbReference>
<protein>
    <submittedName>
        <fullName evidence="1">Uncharacterized protein</fullName>
    </submittedName>
</protein>
<name>A0A7W8DGY6_9BACT</name>
<evidence type="ECO:0000313" key="1">
    <source>
        <dbReference type="EMBL" id="MBB5021945.1"/>
    </source>
</evidence>
<dbReference type="AlphaFoldDB" id="A0A7W8DGY6"/>
<gene>
    <name evidence="1" type="ORF">HNR37_001262</name>
</gene>
<organism evidence="1 2">
    <name type="scientific">Desulfurispira natronophila</name>
    <dbReference type="NCBI Taxonomy" id="682562"/>
    <lineage>
        <taxon>Bacteria</taxon>
        <taxon>Pseudomonadati</taxon>
        <taxon>Chrysiogenota</taxon>
        <taxon>Chrysiogenia</taxon>
        <taxon>Chrysiogenales</taxon>
        <taxon>Chrysiogenaceae</taxon>
        <taxon>Desulfurispira</taxon>
    </lineage>
</organism>
<reference evidence="1 2" key="1">
    <citation type="submission" date="2020-08" db="EMBL/GenBank/DDBJ databases">
        <title>Genomic Encyclopedia of Type Strains, Phase IV (KMG-IV): sequencing the most valuable type-strain genomes for metagenomic binning, comparative biology and taxonomic classification.</title>
        <authorList>
            <person name="Goeker M."/>
        </authorList>
    </citation>
    <scope>NUCLEOTIDE SEQUENCE [LARGE SCALE GENOMIC DNA]</scope>
    <source>
        <strain evidence="1 2">DSM 22071</strain>
    </source>
</reference>